<dbReference type="Gene3D" id="1.10.287.70">
    <property type="match status" value="1"/>
</dbReference>
<dbReference type="Proteomes" id="UP001059934">
    <property type="component" value="Chromosome"/>
</dbReference>
<evidence type="ECO:0000259" key="2">
    <source>
        <dbReference type="Pfam" id="PF07885"/>
    </source>
</evidence>
<evidence type="ECO:0000256" key="1">
    <source>
        <dbReference type="SAM" id="Phobius"/>
    </source>
</evidence>
<keyword evidence="3" id="KW-0406">Ion transport</keyword>
<proteinExistence type="predicted"/>
<dbReference type="EMBL" id="CP103416">
    <property type="protein sequence ID" value="UVW35327.1"/>
    <property type="molecule type" value="Genomic_DNA"/>
</dbReference>
<dbReference type="Pfam" id="PF07885">
    <property type="entry name" value="Ion_trans_2"/>
    <property type="match status" value="1"/>
</dbReference>
<reference evidence="3" key="1">
    <citation type="submission" date="2022-08" db="EMBL/GenBank/DDBJ databases">
        <title>Catabolic pathway analysis in culturable SAR92 clade bacteria reveals their overlooked roles in DMSP degradation in coastal seas.</title>
        <authorList>
            <person name="He X."/>
            <person name="Zhang X."/>
            <person name="Zhang Y."/>
        </authorList>
    </citation>
    <scope>NUCLEOTIDE SEQUENCE</scope>
    <source>
        <strain evidence="3">H455</strain>
    </source>
</reference>
<evidence type="ECO:0000313" key="3">
    <source>
        <dbReference type="EMBL" id="UVW35327.1"/>
    </source>
</evidence>
<keyword evidence="1" id="KW-0472">Membrane</keyword>
<name>A0ABY5TNG8_9GAMM</name>
<evidence type="ECO:0000313" key="4">
    <source>
        <dbReference type="Proteomes" id="UP001059934"/>
    </source>
</evidence>
<dbReference type="GO" id="GO:0034220">
    <property type="term" value="P:monoatomic ion transmembrane transport"/>
    <property type="evidence" value="ECO:0007669"/>
    <property type="project" value="UniProtKB-KW"/>
</dbReference>
<feature type="transmembrane region" description="Helical" evidence="1">
    <location>
        <begin position="41"/>
        <end position="66"/>
    </location>
</feature>
<accession>A0ABY5TNG8</accession>
<feature type="transmembrane region" description="Helical" evidence="1">
    <location>
        <begin position="6"/>
        <end position="29"/>
    </location>
</feature>
<feature type="transmembrane region" description="Helical" evidence="1">
    <location>
        <begin position="78"/>
        <end position="99"/>
    </location>
</feature>
<dbReference type="SUPFAM" id="SSF81324">
    <property type="entry name" value="Voltage-gated potassium channels"/>
    <property type="match status" value="1"/>
</dbReference>
<dbReference type="InterPro" id="IPR013099">
    <property type="entry name" value="K_chnl_dom"/>
</dbReference>
<keyword evidence="1" id="KW-0812">Transmembrane</keyword>
<keyword evidence="4" id="KW-1185">Reference proteome</keyword>
<keyword evidence="1" id="KW-1133">Transmembrane helix</keyword>
<protein>
    <submittedName>
        <fullName evidence="3">Potassium channel family protein</fullName>
    </submittedName>
</protein>
<organism evidence="3 4">
    <name type="scientific">SAR92 clade bacterium H455</name>
    <dbReference type="NCBI Taxonomy" id="2974818"/>
    <lineage>
        <taxon>Bacteria</taxon>
        <taxon>Pseudomonadati</taxon>
        <taxon>Pseudomonadota</taxon>
        <taxon>Gammaproteobacteria</taxon>
        <taxon>Cellvibrionales</taxon>
        <taxon>Porticoccaceae</taxon>
        <taxon>SAR92 clade</taxon>
    </lineage>
</organism>
<sequence>MITIVLVVSTVVAIAVVIHYEILFQLTNLMPRLKIRHRFRIVLGVLGALIAHVIEIWVFAVAYYLMHHAEGWGELSGAFSGSLMDCLYFSFTTFTTLGFGDIAPTGDIRYLTGIESLTGLVLITWTASFLYVEMRKFWDA</sequence>
<feature type="domain" description="Potassium channel" evidence="2">
    <location>
        <begin position="53"/>
        <end position="130"/>
    </location>
</feature>
<keyword evidence="3" id="KW-0813">Transport</keyword>
<gene>
    <name evidence="3" type="ORF">NYF23_01660</name>
</gene>
<feature type="transmembrane region" description="Helical" evidence="1">
    <location>
        <begin position="111"/>
        <end position="132"/>
    </location>
</feature>
<keyword evidence="3" id="KW-0407">Ion channel</keyword>